<keyword evidence="2" id="KW-1185">Reference proteome</keyword>
<evidence type="ECO:0000313" key="1">
    <source>
        <dbReference type="EMBL" id="GAA4399064.1"/>
    </source>
</evidence>
<organism evidence="1 2">
    <name type="scientific">Fodinibacter luteus</name>
    <dbReference type="NCBI Taxonomy" id="552064"/>
    <lineage>
        <taxon>Bacteria</taxon>
        <taxon>Bacillati</taxon>
        <taxon>Actinomycetota</taxon>
        <taxon>Actinomycetes</taxon>
        <taxon>Micrococcales</taxon>
        <taxon>Intrasporangiaceae</taxon>
        <taxon>Fodinibacter (ex Wang et al. 2009)</taxon>
    </lineage>
</organism>
<dbReference type="EMBL" id="BAABGM010000003">
    <property type="protein sequence ID" value="GAA4399064.1"/>
    <property type="molecule type" value="Genomic_DNA"/>
</dbReference>
<dbReference type="Proteomes" id="UP001500945">
    <property type="component" value="Unassembled WGS sequence"/>
</dbReference>
<evidence type="ECO:0008006" key="3">
    <source>
        <dbReference type="Google" id="ProtNLM"/>
    </source>
</evidence>
<gene>
    <name evidence="1" type="ORF">GCM10023168_05820</name>
</gene>
<reference evidence="2" key="1">
    <citation type="journal article" date="2019" name="Int. J. Syst. Evol. Microbiol.">
        <title>The Global Catalogue of Microorganisms (GCM) 10K type strain sequencing project: providing services to taxonomists for standard genome sequencing and annotation.</title>
        <authorList>
            <consortium name="The Broad Institute Genomics Platform"/>
            <consortium name="The Broad Institute Genome Sequencing Center for Infectious Disease"/>
            <person name="Wu L."/>
            <person name="Ma J."/>
        </authorList>
    </citation>
    <scope>NUCLEOTIDE SEQUENCE [LARGE SCALE GENOMIC DNA]</scope>
    <source>
        <strain evidence="2">JCM 17809</strain>
    </source>
</reference>
<protein>
    <recommendedName>
        <fullName evidence="3">DUF2336 domain-containing protein</fullName>
    </recommendedName>
</protein>
<evidence type="ECO:0000313" key="2">
    <source>
        <dbReference type="Proteomes" id="UP001500945"/>
    </source>
</evidence>
<comment type="caution">
    <text evidence="1">The sequence shown here is derived from an EMBL/GenBank/DDBJ whole genome shotgun (WGS) entry which is preliminary data.</text>
</comment>
<accession>A0ABP8K0Z4</accession>
<name>A0ABP8K0Z4_9MICO</name>
<dbReference type="RefSeq" id="WP_345202065.1">
    <property type="nucleotide sequence ID" value="NZ_BAABGM010000003.1"/>
</dbReference>
<proteinExistence type="predicted"/>
<sequence>MAHPRSRAPSLARALLDAQVAYHLERWSGDQLAGTVTALADDILAAGGRHQIEDLVDREAVKLIAARALATMPASAAARGILELVTAVVVEGPAEPYPLGELVDRGQVATLLDSVLALHPVLERLVEASAEVPLVGTTAARFMGRIVGEVAQANKTVADKVPGLGSLVSFGTRSASRVMGAADRQFEALFGDTMGKGGAFAVRRLNRVVIDTVLDPTTRLAVLQTWDLLAREQVVGLSHHATQGQISDVADALHDVVITVLATDQAADLAEVVIDGLFDGFGGYTPTELLDQLDLRREDVVHDLVKLAVPIVDALRESGDLEQLLRAQLEPFFTSAEVTRLLG</sequence>